<evidence type="ECO:0000313" key="4">
    <source>
        <dbReference type="EMBL" id="STX34746.1"/>
    </source>
</evidence>
<proteinExistence type="predicted"/>
<evidence type="ECO:0000259" key="1">
    <source>
        <dbReference type="Pfam" id="PF04986"/>
    </source>
</evidence>
<sequence>MSNILPTQNGLLVRASMEYARHQPEHTLLYQVIEAYYPKFLDYLIESDKTLPQYVQDEFEAYLKCGRLEHGFLRVQCDTCHREQLVAFSCKRRGFCPSCGAKRMVESAALLVDEVLPEKPVRQWVLSVPFPLRWLFASNPEMLSKALLVVTRAISSWQIKKAGLSKKTGRTGAVTLIQRFGSALNLNIHFHMLFLDGVYEVDSEGNTIQFHTIKAPSNQDMNLLLRRISMRIMRLLERAGFLERDQEEGGLMLEGSDDDVMNHLQGSSIIYRIATGRRLGQKVLTLKTLPPRDEFDESVGESLAKSGGFSLHAGVSAKSHQRDKVERLCRYIARPAVSTHRLEILPDGKISYELKTPV</sequence>
<gene>
    <name evidence="3" type="ORF">Lcin_3035</name>
    <name evidence="4" type="ORF">NCTC12438_01350</name>
</gene>
<feature type="domain" description="Transposase zinc-binding" evidence="2">
    <location>
        <begin position="36"/>
        <end position="128"/>
    </location>
</feature>
<feature type="domain" description="Transposase IS801/IS1294" evidence="1">
    <location>
        <begin position="172"/>
        <end position="356"/>
    </location>
</feature>
<dbReference type="PANTHER" id="PTHR37023">
    <property type="entry name" value="TRANSPOSASE"/>
    <property type="match status" value="1"/>
</dbReference>
<name>A0A378IIB4_9GAMM</name>
<dbReference type="Proteomes" id="UP000054854">
    <property type="component" value="Unassembled WGS sequence"/>
</dbReference>
<accession>A0A378IIB4</accession>
<evidence type="ECO:0000313" key="5">
    <source>
        <dbReference type="Proteomes" id="UP000054854"/>
    </source>
</evidence>
<dbReference type="OrthoDB" id="6979325at2"/>
<dbReference type="Pfam" id="PF14319">
    <property type="entry name" value="Zn_Tnp_IS91"/>
    <property type="match status" value="1"/>
</dbReference>
<evidence type="ECO:0000313" key="6">
    <source>
        <dbReference type="Proteomes" id="UP000255316"/>
    </source>
</evidence>
<evidence type="ECO:0000259" key="2">
    <source>
        <dbReference type="Pfam" id="PF14319"/>
    </source>
</evidence>
<dbReference type="InterPro" id="IPR007069">
    <property type="entry name" value="Transposase_32"/>
</dbReference>
<dbReference type="PANTHER" id="PTHR37023:SF1">
    <property type="entry name" value="ISSOD25 TRANSPOSASE TNPA_ISSOD25"/>
    <property type="match status" value="1"/>
</dbReference>
<dbReference type="EMBL" id="LNXX01000047">
    <property type="protein sequence ID" value="KTC81965.1"/>
    <property type="molecule type" value="Genomic_DNA"/>
</dbReference>
<reference evidence="3 5" key="1">
    <citation type="submission" date="2015-11" db="EMBL/GenBank/DDBJ databases">
        <title>Genomic analysis of 38 Legionella species identifies large and diverse effector repertoires.</title>
        <authorList>
            <person name="Burstein D."/>
            <person name="Amaro F."/>
            <person name="Zusman T."/>
            <person name="Lifshitz Z."/>
            <person name="Cohen O."/>
            <person name="Gilbert J.A."/>
            <person name="Pupko T."/>
            <person name="Shuman H.A."/>
            <person name="Segal G."/>
        </authorList>
    </citation>
    <scope>NUCLEOTIDE SEQUENCE [LARGE SCALE GENOMIC DNA]</scope>
    <source>
        <strain evidence="3 5">CDC#72-OH-14</strain>
    </source>
</reference>
<dbReference type="Proteomes" id="UP000255316">
    <property type="component" value="Unassembled WGS sequence"/>
</dbReference>
<dbReference type="GO" id="GO:0003677">
    <property type="term" value="F:DNA binding"/>
    <property type="evidence" value="ECO:0007669"/>
    <property type="project" value="InterPro"/>
</dbReference>
<dbReference type="GO" id="GO:0006313">
    <property type="term" value="P:DNA transposition"/>
    <property type="evidence" value="ECO:0007669"/>
    <property type="project" value="InterPro"/>
</dbReference>
<organism evidence="4 6">
    <name type="scientific">Legionella cincinnatiensis</name>
    <dbReference type="NCBI Taxonomy" id="28085"/>
    <lineage>
        <taxon>Bacteria</taxon>
        <taxon>Pseudomonadati</taxon>
        <taxon>Pseudomonadota</taxon>
        <taxon>Gammaproteobacteria</taxon>
        <taxon>Legionellales</taxon>
        <taxon>Legionellaceae</taxon>
        <taxon>Legionella</taxon>
    </lineage>
</organism>
<dbReference type="AlphaFoldDB" id="A0A378IIB4"/>
<dbReference type="GO" id="GO:0004803">
    <property type="term" value="F:transposase activity"/>
    <property type="evidence" value="ECO:0007669"/>
    <property type="project" value="InterPro"/>
</dbReference>
<protein>
    <submittedName>
        <fullName evidence="4">Transposase</fullName>
    </submittedName>
</protein>
<evidence type="ECO:0000313" key="3">
    <source>
        <dbReference type="EMBL" id="KTC81965.1"/>
    </source>
</evidence>
<keyword evidence="5" id="KW-1185">Reference proteome</keyword>
<dbReference type="InterPro" id="IPR026889">
    <property type="entry name" value="Zn_Tnp"/>
</dbReference>
<dbReference type="EMBL" id="UGNX01000001">
    <property type="protein sequence ID" value="STX34746.1"/>
    <property type="molecule type" value="Genomic_DNA"/>
</dbReference>
<dbReference type="Pfam" id="PF04986">
    <property type="entry name" value="Y2_Tnp"/>
    <property type="match status" value="1"/>
</dbReference>
<reference evidence="4 6" key="2">
    <citation type="submission" date="2018-06" db="EMBL/GenBank/DDBJ databases">
        <authorList>
            <consortium name="Pathogen Informatics"/>
            <person name="Doyle S."/>
        </authorList>
    </citation>
    <scope>NUCLEOTIDE SEQUENCE [LARGE SCALE GENOMIC DNA]</scope>
    <source>
        <strain evidence="4 6">NCTC12438</strain>
    </source>
</reference>